<evidence type="ECO:0000256" key="5">
    <source>
        <dbReference type="ARBA" id="ARBA00023315"/>
    </source>
</evidence>
<evidence type="ECO:0000256" key="3">
    <source>
        <dbReference type="ARBA" id="ARBA00022723"/>
    </source>
</evidence>
<keyword evidence="2" id="KW-0808">Transferase</keyword>
<keyword evidence="4" id="KW-0862">Zinc</keyword>
<feature type="non-terminal residue" evidence="6">
    <location>
        <position position="239"/>
    </location>
</feature>
<protein>
    <recommendedName>
        <fullName evidence="7">Phosphate propanoyltransferase</fullName>
    </recommendedName>
</protein>
<proteinExistence type="predicted"/>
<keyword evidence="3" id="KW-0479">Metal-binding</keyword>
<evidence type="ECO:0008006" key="7">
    <source>
        <dbReference type="Google" id="ProtNLM"/>
    </source>
</evidence>
<organism evidence="6">
    <name type="scientific">marine metagenome</name>
    <dbReference type="NCBI Taxonomy" id="408172"/>
    <lineage>
        <taxon>unclassified sequences</taxon>
        <taxon>metagenomes</taxon>
        <taxon>ecological metagenomes</taxon>
    </lineage>
</organism>
<comment type="cofactor">
    <cofactor evidence="1">
        <name>Zn(2+)</name>
        <dbReference type="ChEBI" id="CHEBI:29105"/>
    </cofactor>
</comment>
<evidence type="ECO:0000313" key="6">
    <source>
        <dbReference type="EMBL" id="SVC10207.1"/>
    </source>
</evidence>
<dbReference type="InterPro" id="IPR008300">
    <property type="entry name" value="PTAC"/>
</dbReference>
<dbReference type="NCBIfam" id="NF011652">
    <property type="entry name" value="PRK15070.1"/>
    <property type="match status" value="1"/>
</dbReference>
<accession>A0A382JG86</accession>
<keyword evidence="5" id="KW-0012">Acyltransferase</keyword>
<evidence type="ECO:0000256" key="2">
    <source>
        <dbReference type="ARBA" id="ARBA00022679"/>
    </source>
</evidence>
<dbReference type="PANTHER" id="PTHR39453:SF1">
    <property type="entry name" value="PHOSPHATE PROPANOYLTRANSFERASE"/>
    <property type="match status" value="1"/>
</dbReference>
<dbReference type="PIRSF" id="PIRSF010130">
    <property type="entry name" value="PduL"/>
    <property type="match status" value="1"/>
</dbReference>
<name>A0A382JG86_9ZZZZ</name>
<sequence>MDQLVEKISQQVLVQLNKEQPNGDQACHGCVLRVCSVAKRACDQAKFDRKVPIGVSARHVHVTQSDLEILYGDRHQLTVLAPLYQPGAFAAKETVTIVGRRMRAIEGVRILGGVRSYSQVEVAPTDAIRLGLHPPIRDSGDLKGAEPITLVGPHGSVRLDEGAIVPSRHVHMTPEEAEGFGVSEGDRLKVHMVGERSLIFENIRPKIHPDYVLQMHLDTDDANAAGLRGGEAVELLKVL</sequence>
<dbReference type="Pfam" id="PF06130">
    <property type="entry name" value="PTAC"/>
    <property type="match status" value="1"/>
</dbReference>
<dbReference type="GO" id="GO:0046872">
    <property type="term" value="F:metal ion binding"/>
    <property type="evidence" value="ECO:0007669"/>
    <property type="project" value="UniProtKB-KW"/>
</dbReference>
<gene>
    <name evidence="6" type="ORF">METZ01_LOCUS263061</name>
</gene>
<reference evidence="6" key="1">
    <citation type="submission" date="2018-05" db="EMBL/GenBank/DDBJ databases">
        <authorList>
            <person name="Lanie J.A."/>
            <person name="Ng W.-L."/>
            <person name="Kazmierczak K.M."/>
            <person name="Andrzejewski T.M."/>
            <person name="Davidsen T.M."/>
            <person name="Wayne K.J."/>
            <person name="Tettelin H."/>
            <person name="Glass J.I."/>
            <person name="Rusch D."/>
            <person name="Podicherti R."/>
            <person name="Tsui H.-C.T."/>
            <person name="Winkler M.E."/>
        </authorList>
    </citation>
    <scope>NUCLEOTIDE SEQUENCE</scope>
</reference>
<dbReference type="AlphaFoldDB" id="A0A382JG86"/>
<dbReference type="GO" id="GO:0016747">
    <property type="term" value="F:acyltransferase activity, transferring groups other than amino-acyl groups"/>
    <property type="evidence" value="ECO:0007669"/>
    <property type="project" value="InterPro"/>
</dbReference>
<dbReference type="EMBL" id="UINC01073655">
    <property type="protein sequence ID" value="SVC10207.1"/>
    <property type="molecule type" value="Genomic_DNA"/>
</dbReference>
<dbReference type="PANTHER" id="PTHR39453">
    <property type="entry name" value="PHOSPHATE PROPANOYLTRANSFERASE"/>
    <property type="match status" value="1"/>
</dbReference>
<evidence type="ECO:0000256" key="1">
    <source>
        <dbReference type="ARBA" id="ARBA00001947"/>
    </source>
</evidence>
<evidence type="ECO:0000256" key="4">
    <source>
        <dbReference type="ARBA" id="ARBA00022833"/>
    </source>
</evidence>